<gene>
    <name evidence="1" type="ORF">GCM10010913_12710</name>
</gene>
<dbReference type="Proteomes" id="UP000608420">
    <property type="component" value="Unassembled WGS sequence"/>
</dbReference>
<organism evidence="1 2">
    <name type="scientific">Paenibacillus aceti</name>
    <dbReference type="NCBI Taxonomy" id="1820010"/>
    <lineage>
        <taxon>Bacteria</taxon>
        <taxon>Bacillati</taxon>
        <taxon>Bacillota</taxon>
        <taxon>Bacilli</taxon>
        <taxon>Bacillales</taxon>
        <taxon>Paenibacillaceae</taxon>
        <taxon>Paenibacillus</taxon>
    </lineage>
</organism>
<sequence>MAYFSKREAQQILANEIHVESLLQRYPEYKDEVLKELALLKSNQEGKLVDAIIAKYTSNAKLASTKIHKSGMNEKTIETFLPVIIKSRFAIYLLEQVAIAAAAENTAKPLKLNLWDGAILQRLLFQQDLQRKPVSLRAFKLWWRLVRHKNRLMPLVNQKGIYCFYSKPLIQELSSLIGGRKCLEIAAGDGTLSKFLNESRVDGNCIATDDYSWQHYISYPDFVEKADAKTALRKYSPEVVICSWPVAKNTYEKHVFKTSSVQLYIVIGTKNPAVTGDFEAYQNADNEEFTMEYNERLSSLILPPSEDHAVYIFRRKGDGR</sequence>
<accession>A0ABQ1VS55</accession>
<dbReference type="EMBL" id="BMIW01000006">
    <property type="protein sequence ID" value="GGF92566.1"/>
    <property type="molecule type" value="Genomic_DNA"/>
</dbReference>
<dbReference type="RefSeq" id="WP_120465044.1">
    <property type="nucleotide sequence ID" value="NZ_BMIW01000006.1"/>
</dbReference>
<proteinExistence type="predicted"/>
<evidence type="ECO:0008006" key="3">
    <source>
        <dbReference type="Google" id="ProtNLM"/>
    </source>
</evidence>
<comment type="caution">
    <text evidence="1">The sequence shown here is derived from an EMBL/GenBank/DDBJ whole genome shotgun (WGS) entry which is preliminary data.</text>
</comment>
<reference evidence="2" key="1">
    <citation type="journal article" date="2019" name="Int. J. Syst. Evol. Microbiol.">
        <title>The Global Catalogue of Microorganisms (GCM) 10K type strain sequencing project: providing services to taxonomists for standard genome sequencing and annotation.</title>
        <authorList>
            <consortium name="The Broad Institute Genomics Platform"/>
            <consortium name="The Broad Institute Genome Sequencing Center for Infectious Disease"/>
            <person name="Wu L."/>
            <person name="Ma J."/>
        </authorList>
    </citation>
    <scope>NUCLEOTIDE SEQUENCE [LARGE SCALE GENOMIC DNA]</scope>
    <source>
        <strain evidence="2">CGMCC 1.15420</strain>
    </source>
</reference>
<keyword evidence="2" id="KW-1185">Reference proteome</keyword>
<protein>
    <recommendedName>
        <fullName evidence="3">SAM-dependent methyltransferase</fullName>
    </recommendedName>
</protein>
<evidence type="ECO:0000313" key="1">
    <source>
        <dbReference type="EMBL" id="GGF92566.1"/>
    </source>
</evidence>
<name>A0ABQ1VS55_9BACL</name>
<evidence type="ECO:0000313" key="2">
    <source>
        <dbReference type="Proteomes" id="UP000608420"/>
    </source>
</evidence>